<evidence type="ECO:0000259" key="1">
    <source>
        <dbReference type="Pfam" id="PF09423"/>
    </source>
</evidence>
<dbReference type="InterPro" id="IPR029052">
    <property type="entry name" value="Metallo-depent_PP-like"/>
</dbReference>
<sequence length="532" mass="59240">MPILDPFRLGRRQLLKTFGAAAVTALSLPPTLRQSLAQPVFVAPPFQLGVAAGDPAPDGFVIWTRLAPQPLEPGYGMPAQPVEVDWQVAADDRFRTVVQKGTAVARPELGHAVHVEVAGLEPGRPYWYRFVAGTERSMVGRARTAPAFGAPVDRLRFAVGGCQAYEHGHYTAWRCISDEDDLDFIYHYGDYIYEGGVRSFYFDRHEERTLPTPRPFDGKELYSLDEYRRRYALYKLDPNLQMAHASAAFIPAWDDHEVDNNWVADRDQDGTPPEVFLLRRIAAAQAYYENLPFRRSAWPLGPAMQIYRRLSFGSLLDLHVLDTRQFRTDQPCGDGFKAPCAGMDADTASVLGAEQEKWLYDGLAASKARWTGLAQQVMLMDMDREPGEEDIRNMDSWDAYRAARTRLLSFLHDRRISNTVVLTGDEHQNWIGEVKLRAGDPDSPTVATEFLATSISSGADGGEIRANGAGILAANPHLKLLNDQRGYHLHEVTPKAWTAHVKVLDKVSTPGGTLSTRAVFTVDPKRPGPQPA</sequence>
<dbReference type="PANTHER" id="PTHR43606:SF2">
    <property type="entry name" value="ALKALINE PHOSPHATASE FAMILY PROTEIN (AFU_ORTHOLOGUE AFUA_5G03860)"/>
    <property type="match status" value="1"/>
</dbReference>
<dbReference type="InterPro" id="IPR032093">
    <property type="entry name" value="PhoD_N"/>
</dbReference>
<dbReference type="PANTHER" id="PTHR43606">
    <property type="entry name" value="PHOSPHATASE, PUTATIVE (AFU_ORTHOLOGUE AFUA_6G08710)-RELATED"/>
    <property type="match status" value="1"/>
</dbReference>
<comment type="caution">
    <text evidence="3">The sequence shown here is derived from an EMBL/GenBank/DDBJ whole genome shotgun (WGS) entry which is preliminary data.</text>
</comment>
<dbReference type="InterPro" id="IPR038607">
    <property type="entry name" value="PhoD-like_sf"/>
</dbReference>
<evidence type="ECO:0000313" key="4">
    <source>
        <dbReference type="Proteomes" id="UP001596456"/>
    </source>
</evidence>
<protein>
    <submittedName>
        <fullName evidence="3">Alkaline phosphatase D family protein</fullName>
    </submittedName>
</protein>
<proteinExistence type="predicted"/>
<dbReference type="Pfam" id="PF16655">
    <property type="entry name" value="PhoD_N"/>
    <property type="match status" value="1"/>
</dbReference>
<dbReference type="Pfam" id="PF09423">
    <property type="entry name" value="PhoD"/>
    <property type="match status" value="1"/>
</dbReference>
<keyword evidence="4" id="KW-1185">Reference proteome</keyword>
<organism evidence="3 4">
    <name type="scientific">Rhodocista pekingensis</name>
    <dbReference type="NCBI Taxonomy" id="201185"/>
    <lineage>
        <taxon>Bacteria</taxon>
        <taxon>Pseudomonadati</taxon>
        <taxon>Pseudomonadota</taxon>
        <taxon>Alphaproteobacteria</taxon>
        <taxon>Rhodospirillales</taxon>
        <taxon>Azospirillaceae</taxon>
        <taxon>Rhodocista</taxon>
    </lineage>
</organism>
<dbReference type="Gene3D" id="2.60.40.380">
    <property type="entry name" value="Purple acid phosphatase-like, N-terminal"/>
    <property type="match status" value="1"/>
</dbReference>
<dbReference type="InterPro" id="IPR052900">
    <property type="entry name" value="Phospholipid_Metab_Enz"/>
</dbReference>
<name>A0ABW2L0U5_9PROT</name>
<evidence type="ECO:0000259" key="2">
    <source>
        <dbReference type="Pfam" id="PF16655"/>
    </source>
</evidence>
<dbReference type="InterPro" id="IPR018946">
    <property type="entry name" value="PhoD-like_MPP"/>
</dbReference>
<dbReference type="CDD" id="cd07389">
    <property type="entry name" value="MPP_PhoD"/>
    <property type="match status" value="1"/>
</dbReference>
<dbReference type="Gene3D" id="3.60.21.70">
    <property type="entry name" value="PhoD-like phosphatase"/>
    <property type="match status" value="1"/>
</dbReference>
<dbReference type="InterPro" id="IPR006311">
    <property type="entry name" value="TAT_signal"/>
</dbReference>
<accession>A0ABW2L0U5</accession>
<dbReference type="RefSeq" id="WP_377360894.1">
    <property type="nucleotide sequence ID" value="NZ_JBHTCM010000028.1"/>
</dbReference>
<dbReference type="EMBL" id="JBHTCM010000028">
    <property type="protein sequence ID" value="MFC7335334.1"/>
    <property type="molecule type" value="Genomic_DNA"/>
</dbReference>
<feature type="domain" description="PhoD-like phosphatase metallophosphatase" evidence="1">
    <location>
        <begin position="157"/>
        <end position="500"/>
    </location>
</feature>
<gene>
    <name evidence="3" type="ORF">ACFQPS_19355</name>
</gene>
<feature type="domain" description="Phospholipase D N-terminal" evidence="2">
    <location>
        <begin position="48"/>
        <end position="144"/>
    </location>
</feature>
<dbReference type="PROSITE" id="PS51318">
    <property type="entry name" value="TAT"/>
    <property type="match status" value="1"/>
</dbReference>
<evidence type="ECO:0000313" key="3">
    <source>
        <dbReference type="EMBL" id="MFC7335334.1"/>
    </source>
</evidence>
<dbReference type="SUPFAM" id="SSF56300">
    <property type="entry name" value="Metallo-dependent phosphatases"/>
    <property type="match status" value="1"/>
</dbReference>
<dbReference type="Proteomes" id="UP001596456">
    <property type="component" value="Unassembled WGS sequence"/>
</dbReference>
<reference evidence="4" key="1">
    <citation type="journal article" date="2019" name="Int. J. Syst. Evol. Microbiol.">
        <title>The Global Catalogue of Microorganisms (GCM) 10K type strain sequencing project: providing services to taxonomists for standard genome sequencing and annotation.</title>
        <authorList>
            <consortium name="The Broad Institute Genomics Platform"/>
            <consortium name="The Broad Institute Genome Sequencing Center for Infectious Disease"/>
            <person name="Wu L."/>
            <person name="Ma J."/>
        </authorList>
    </citation>
    <scope>NUCLEOTIDE SEQUENCE [LARGE SCALE GENOMIC DNA]</scope>
    <source>
        <strain evidence="4">CGMCC 1.16275</strain>
    </source>
</reference>